<evidence type="ECO:0000313" key="4">
    <source>
        <dbReference type="EMBL" id="AIJ25576.1"/>
    </source>
</evidence>
<keyword evidence="3" id="KW-0804">Transcription</keyword>
<dbReference type="GO" id="GO:0003677">
    <property type="term" value="F:DNA binding"/>
    <property type="evidence" value="ECO:0007669"/>
    <property type="project" value="UniProtKB-KW"/>
</dbReference>
<gene>
    <name evidence="4" type="ORF">AMETH_5484</name>
</gene>
<evidence type="ECO:0000313" key="5">
    <source>
        <dbReference type="Proteomes" id="UP000062973"/>
    </source>
</evidence>
<reference evidence="4 5" key="1">
    <citation type="submission" date="2014-07" db="EMBL/GenBank/DDBJ databases">
        <title>Whole Genome Sequence of the Amycolatopsis methanolica 239.</title>
        <authorList>
            <person name="Tang B."/>
        </authorList>
    </citation>
    <scope>NUCLEOTIDE SEQUENCE [LARGE SCALE GENOMIC DNA]</scope>
    <source>
        <strain evidence="4 5">239</strain>
    </source>
</reference>
<dbReference type="EMBL" id="CP009110">
    <property type="protein sequence ID" value="AIJ25576.1"/>
    <property type="molecule type" value="Genomic_DNA"/>
</dbReference>
<name>A0A076N367_AMYME</name>
<dbReference type="RefSeq" id="WP_017984416.1">
    <property type="nucleotide sequence ID" value="NZ_AQUL01000001.1"/>
</dbReference>
<dbReference type="HOGENOM" id="CLU_3163894_0_0_11"/>
<evidence type="ECO:0000256" key="3">
    <source>
        <dbReference type="ARBA" id="ARBA00023163"/>
    </source>
</evidence>
<dbReference type="AlphaFoldDB" id="A0A076N367"/>
<dbReference type="PATRIC" id="fig|1068978.7.peg.5883"/>
<dbReference type="Proteomes" id="UP000062973">
    <property type="component" value="Chromosome"/>
</dbReference>
<dbReference type="OrthoDB" id="3567645at2"/>
<protein>
    <submittedName>
        <fullName evidence="4">Uncharacterized protein</fullName>
    </submittedName>
</protein>
<keyword evidence="5" id="KW-1185">Reference proteome</keyword>
<dbReference type="InterPro" id="IPR008920">
    <property type="entry name" value="TF_FadR/GntR_C"/>
</dbReference>
<dbReference type="Gene3D" id="1.20.120.530">
    <property type="entry name" value="GntR ligand-binding domain-like"/>
    <property type="match status" value="1"/>
</dbReference>
<keyword evidence="2" id="KW-0238">DNA-binding</keyword>
<evidence type="ECO:0000256" key="2">
    <source>
        <dbReference type="ARBA" id="ARBA00023125"/>
    </source>
</evidence>
<dbReference type="KEGG" id="amq:AMETH_5484"/>
<evidence type="ECO:0000256" key="1">
    <source>
        <dbReference type="ARBA" id="ARBA00023015"/>
    </source>
</evidence>
<proteinExistence type="predicted"/>
<accession>A0A076N367</accession>
<organism evidence="4 5">
    <name type="scientific">Amycolatopsis methanolica 239</name>
    <dbReference type="NCBI Taxonomy" id="1068978"/>
    <lineage>
        <taxon>Bacteria</taxon>
        <taxon>Bacillati</taxon>
        <taxon>Actinomycetota</taxon>
        <taxon>Actinomycetes</taxon>
        <taxon>Pseudonocardiales</taxon>
        <taxon>Pseudonocardiaceae</taxon>
        <taxon>Amycolatopsis</taxon>
        <taxon>Amycolatopsis methanolica group</taxon>
    </lineage>
</organism>
<keyword evidence="1" id="KW-0805">Transcription regulation</keyword>
<sequence length="47" mass="5359">MRAGYDRVDRWRQDCARLAAEHRGILDALEAGARLAAEYVTAHISRF</sequence>